<dbReference type="InterPro" id="IPR009100">
    <property type="entry name" value="AcylCoA_DH/oxidase_NM_dom_sf"/>
</dbReference>
<feature type="region of interest" description="Disordered" evidence="7">
    <location>
        <begin position="350"/>
        <end position="388"/>
    </location>
</feature>
<sequence length="656" mass="71129">MRFRYDPETEAFREEVRQFIRENLPPEEERLRRGYEGGFRSNEEEKEYTMGFQRKLAARGWLAMAWPKEYGGGGASHLKQLVYNEEMAYAQAPVGNMGIAWVGPSLMLYGTEEQKRTFIPRIAQAQDWWCTLYSEPGAGSDLAALQTRAVRDGDDYIINGQKIWTSGGHLADWGWLAARTDPDAPKHKGITMFMVNMKSPGITVRPLINMANRHGFNEVFFEDVRVPATQVVGEVNRGWYHMAVALDFERSGIQAYAGGRRSVERLVALAKEHPALTRQRPSIRHELAERAVEVNVGTFLAYRVATMQAKGLVPNTEASASKLFGSEMSQRIALTGMHLLGWPGSSATAARISSSTRRRPTCRRSARRLRQGRARSSAASSRRAGSGCRAGRGMRYRLIAIDLDGTLLDRAGGLSPRTAAALRAAHEAGIVVAPATARWYQAAVRPFEGIGLAAAAIASAGADVRAPGGEPVAQRPLPAEFARFAAELCDRAGWPATVALPGFAYRRANELPPWAANAPEWLRPVTSLRDADLTGALAVLAEPGAEDPRLAELRAWSDRVELFDALAFTGDGMVTVTAKGVDKGHGLRALCAALGIDPSEAVAIGDSEVDVPMFRAAGLAVAVETGTPGAKAAAERFIPGPAEDGVAVFIEGLLRE</sequence>
<dbReference type="PANTHER" id="PTHR43292:SF3">
    <property type="entry name" value="ACYL-COA DEHYDROGENASE FADE29"/>
    <property type="match status" value="1"/>
</dbReference>
<dbReference type="EMBL" id="CP115149">
    <property type="protein sequence ID" value="WBL34712.1"/>
    <property type="molecule type" value="Genomic_DNA"/>
</dbReference>
<evidence type="ECO:0000259" key="8">
    <source>
        <dbReference type="Pfam" id="PF00441"/>
    </source>
</evidence>
<proteinExistence type="inferred from homology"/>
<evidence type="ECO:0000256" key="6">
    <source>
        <dbReference type="RuleBase" id="RU362125"/>
    </source>
</evidence>
<feature type="domain" description="Acyl-CoA dehydrogenase/oxidase N-terminal" evidence="10">
    <location>
        <begin position="7"/>
        <end position="124"/>
    </location>
</feature>
<dbReference type="Proteomes" id="UP001212803">
    <property type="component" value="Chromosome"/>
</dbReference>
<evidence type="ECO:0000256" key="3">
    <source>
        <dbReference type="ARBA" id="ARBA00022630"/>
    </source>
</evidence>
<dbReference type="InterPro" id="IPR006091">
    <property type="entry name" value="Acyl-CoA_Oxase/DH_mid-dom"/>
</dbReference>
<dbReference type="Gene3D" id="2.40.110.10">
    <property type="entry name" value="Butyryl-CoA Dehydrogenase, subunit A, domain 2"/>
    <property type="match status" value="1"/>
</dbReference>
<comment type="similarity">
    <text evidence="2 6">Belongs to the acyl-CoA dehydrogenase family.</text>
</comment>
<comment type="cofactor">
    <cofactor evidence="1 6">
        <name>FAD</name>
        <dbReference type="ChEBI" id="CHEBI:57692"/>
    </cofactor>
</comment>
<reference evidence="11 12" key="1">
    <citation type="journal article" date="2023" name="ISME J.">
        <title>Thermophilic Dehalococcoidia with unusual traits shed light on an unexpected past.</title>
        <authorList>
            <person name="Palmer M."/>
            <person name="Covington J.K."/>
            <person name="Zhou E.M."/>
            <person name="Thomas S.C."/>
            <person name="Habib N."/>
            <person name="Seymour C.O."/>
            <person name="Lai D."/>
            <person name="Johnston J."/>
            <person name="Hashimi A."/>
            <person name="Jiao J.Y."/>
            <person name="Muok A.R."/>
            <person name="Liu L."/>
            <person name="Xian W.D."/>
            <person name="Zhi X.Y."/>
            <person name="Li M.M."/>
            <person name="Silva L.P."/>
            <person name="Bowen B.P."/>
            <person name="Louie K."/>
            <person name="Briegel A."/>
            <person name="Pett-Ridge J."/>
            <person name="Weber P.K."/>
            <person name="Tocheva E.I."/>
            <person name="Woyke T."/>
            <person name="Northen T.R."/>
            <person name="Mayali X."/>
            <person name="Li W.J."/>
            <person name="Hedlund B.P."/>
        </authorList>
    </citation>
    <scope>NUCLEOTIDE SEQUENCE [LARGE SCALE GENOMIC DNA]</scope>
    <source>
        <strain evidence="11 12">YIM 72310</strain>
    </source>
</reference>
<dbReference type="InterPro" id="IPR046373">
    <property type="entry name" value="Acyl-CoA_Oxase/DH_mid-dom_sf"/>
</dbReference>
<feature type="compositionally biased region" description="Basic residues" evidence="7">
    <location>
        <begin position="356"/>
        <end position="373"/>
    </location>
</feature>
<keyword evidence="3 6" id="KW-0285">Flavoprotein</keyword>
<accession>A0ABY7M2S2</accession>
<protein>
    <submittedName>
        <fullName evidence="11">HAD hydrolase family protein</fullName>
    </submittedName>
</protein>
<gene>
    <name evidence="11" type="ORF">O0235_07860</name>
</gene>
<dbReference type="Pfam" id="PF08282">
    <property type="entry name" value="Hydrolase_3"/>
    <property type="match status" value="2"/>
</dbReference>
<evidence type="ECO:0000256" key="4">
    <source>
        <dbReference type="ARBA" id="ARBA00022827"/>
    </source>
</evidence>
<dbReference type="InterPro" id="IPR036412">
    <property type="entry name" value="HAD-like_sf"/>
</dbReference>
<dbReference type="Gene3D" id="1.20.140.10">
    <property type="entry name" value="Butyryl-CoA Dehydrogenase, subunit A, domain 3"/>
    <property type="match status" value="1"/>
</dbReference>
<dbReference type="PANTHER" id="PTHR43292">
    <property type="entry name" value="ACYL-COA DEHYDROGENASE"/>
    <property type="match status" value="1"/>
</dbReference>
<evidence type="ECO:0000256" key="1">
    <source>
        <dbReference type="ARBA" id="ARBA00001974"/>
    </source>
</evidence>
<dbReference type="InterPro" id="IPR052161">
    <property type="entry name" value="Mycobact_Acyl-CoA_DH"/>
</dbReference>
<dbReference type="GO" id="GO:0016787">
    <property type="term" value="F:hydrolase activity"/>
    <property type="evidence" value="ECO:0007669"/>
    <property type="project" value="UniProtKB-KW"/>
</dbReference>
<feature type="compositionally biased region" description="Low complexity" evidence="7">
    <location>
        <begin position="374"/>
        <end position="388"/>
    </location>
</feature>
<name>A0ABY7M2S2_9CHLR</name>
<dbReference type="Gene3D" id="3.40.50.1000">
    <property type="entry name" value="HAD superfamily/HAD-like"/>
    <property type="match status" value="1"/>
</dbReference>
<dbReference type="SUPFAM" id="SSF56784">
    <property type="entry name" value="HAD-like"/>
    <property type="match status" value="1"/>
</dbReference>
<keyword evidence="5 6" id="KW-0560">Oxidoreductase</keyword>
<evidence type="ECO:0000313" key="11">
    <source>
        <dbReference type="EMBL" id="WBL34712.1"/>
    </source>
</evidence>
<keyword evidence="4 6" id="KW-0274">FAD</keyword>
<dbReference type="Pfam" id="PF00441">
    <property type="entry name" value="Acyl-CoA_dh_1"/>
    <property type="match status" value="1"/>
</dbReference>
<dbReference type="RefSeq" id="WP_270055241.1">
    <property type="nucleotide sequence ID" value="NZ_CP115149.1"/>
</dbReference>
<evidence type="ECO:0000259" key="10">
    <source>
        <dbReference type="Pfam" id="PF02771"/>
    </source>
</evidence>
<dbReference type="SUPFAM" id="SSF56645">
    <property type="entry name" value="Acyl-CoA dehydrogenase NM domain-like"/>
    <property type="match status" value="1"/>
</dbReference>
<dbReference type="Gene3D" id="3.30.1240.10">
    <property type="match status" value="1"/>
</dbReference>
<feature type="domain" description="Acyl-CoA dehydrogenase/oxidase C-terminal" evidence="8">
    <location>
        <begin position="236"/>
        <end position="346"/>
    </location>
</feature>
<evidence type="ECO:0000256" key="2">
    <source>
        <dbReference type="ARBA" id="ARBA00009347"/>
    </source>
</evidence>
<dbReference type="InterPro" id="IPR009075">
    <property type="entry name" value="AcylCo_DH/oxidase_C"/>
</dbReference>
<evidence type="ECO:0000259" key="9">
    <source>
        <dbReference type="Pfam" id="PF02770"/>
    </source>
</evidence>
<organism evidence="11 12">
    <name type="scientific">Tepidiforma flava</name>
    <dbReference type="NCBI Taxonomy" id="3004094"/>
    <lineage>
        <taxon>Bacteria</taxon>
        <taxon>Bacillati</taxon>
        <taxon>Chloroflexota</taxon>
        <taxon>Tepidiformia</taxon>
        <taxon>Tepidiformales</taxon>
        <taxon>Tepidiformaceae</taxon>
        <taxon>Tepidiforma</taxon>
    </lineage>
</organism>
<evidence type="ECO:0000256" key="5">
    <source>
        <dbReference type="ARBA" id="ARBA00023002"/>
    </source>
</evidence>
<dbReference type="SUPFAM" id="SSF47203">
    <property type="entry name" value="Acyl-CoA dehydrogenase C-terminal domain-like"/>
    <property type="match status" value="1"/>
</dbReference>
<dbReference type="InterPro" id="IPR036250">
    <property type="entry name" value="AcylCo_DH-like_C"/>
</dbReference>
<evidence type="ECO:0000256" key="7">
    <source>
        <dbReference type="SAM" id="MobiDB-lite"/>
    </source>
</evidence>
<dbReference type="InterPro" id="IPR013786">
    <property type="entry name" value="AcylCoA_DH/ox_N"/>
</dbReference>
<evidence type="ECO:0000313" key="12">
    <source>
        <dbReference type="Proteomes" id="UP001212803"/>
    </source>
</evidence>
<keyword evidence="12" id="KW-1185">Reference proteome</keyword>
<dbReference type="InterPro" id="IPR023214">
    <property type="entry name" value="HAD_sf"/>
</dbReference>
<dbReference type="InterPro" id="IPR037069">
    <property type="entry name" value="AcylCoA_DH/ox_N_sf"/>
</dbReference>
<feature type="domain" description="Acyl-CoA oxidase/dehydrogenase middle" evidence="9">
    <location>
        <begin position="130"/>
        <end position="224"/>
    </location>
</feature>
<dbReference type="Pfam" id="PF02770">
    <property type="entry name" value="Acyl-CoA_dh_M"/>
    <property type="match status" value="1"/>
</dbReference>
<keyword evidence="11" id="KW-0378">Hydrolase</keyword>
<dbReference type="Pfam" id="PF02771">
    <property type="entry name" value="Acyl-CoA_dh_N"/>
    <property type="match status" value="1"/>
</dbReference>
<dbReference type="Gene3D" id="1.10.540.10">
    <property type="entry name" value="Acyl-CoA dehydrogenase/oxidase, N-terminal domain"/>
    <property type="match status" value="1"/>
</dbReference>